<name>A0ABX5DKJ0_9BACI</name>
<dbReference type="EMBL" id="PVRR01000015">
    <property type="protein sequence ID" value="PRT35442.1"/>
    <property type="molecule type" value="Genomic_DNA"/>
</dbReference>
<dbReference type="Proteomes" id="UP000239236">
    <property type="component" value="Unassembled WGS sequence"/>
</dbReference>
<dbReference type="RefSeq" id="WP_106102745.1">
    <property type="nucleotide sequence ID" value="NZ_PVRR01000015.1"/>
</dbReference>
<keyword evidence="3" id="KW-1185">Reference proteome</keyword>
<evidence type="ECO:0000313" key="3">
    <source>
        <dbReference type="Proteomes" id="UP000239236"/>
    </source>
</evidence>
<proteinExistence type="predicted"/>
<sequence length="288" mass="32296">MKISNKMLILSSIGILLILFVRGIYNSINMFGDAEYGFGYILGQAIGGTLAWFSIIAFIASLIFLVIGIVKKIKKTGTKKLFITSAVSFGISVASIAMLTGISFITGNIEIEHEKIAEQKKKDDEYLMAAANFYNDIDSFEMFSTLVLSGYSNTWSESIKNQKDFNVELVSKKMESETLVKHGDLLHTEMGQQLKLVSEASKEHPKEYKEVYEEYKKIYSIITALNEQMTSPTGSLITFNQNVNTLIQEYKKAQGSIKIAITDEIKSKSEQIEESRTKKANETKVNKI</sequence>
<feature type="transmembrane region" description="Helical" evidence="1">
    <location>
        <begin position="45"/>
        <end position="69"/>
    </location>
</feature>
<evidence type="ECO:0000256" key="1">
    <source>
        <dbReference type="SAM" id="Phobius"/>
    </source>
</evidence>
<evidence type="ECO:0000313" key="2">
    <source>
        <dbReference type="EMBL" id="PRT35442.1"/>
    </source>
</evidence>
<gene>
    <name evidence="2" type="ORF">C6357_28640</name>
</gene>
<keyword evidence="1" id="KW-1133">Transmembrane helix</keyword>
<evidence type="ECO:0008006" key="4">
    <source>
        <dbReference type="Google" id="ProtNLM"/>
    </source>
</evidence>
<keyword evidence="1" id="KW-0812">Transmembrane</keyword>
<reference evidence="2 3" key="1">
    <citation type="submission" date="2018-03" db="EMBL/GenBank/DDBJ databases">
        <title>Genotypic and phenotypic analysis of antagonistic Bacillus spp. isolated from rhizosphere soil of plants in Tibet.</title>
        <authorList>
            <person name="Borriss R."/>
            <person name="Lasch P."/>
            <person name="Wu L."/>
            <person name="Wu H."/>
            <person name="Gao X."/>
        </authorList>
    </citation>
    <scope>NUCLEOTIDE SEQUENCE [LARGE SCALE GENOMIC DNA]</scope>
    <source>
        <strain evidence="2 3">NMSW16</strain>
    </source>
</reference>
<keyword evidence="1" id="KW-0472">Membrane</keyword>
<feature type="transmembrane region" description="Helical" evidence="1">
    <location>
        <begin position="7"/>
        <end position="25"/>
    </location>
</feature>
<comment type="caution">
    <text evidence="2">The sequence shown here is derived from an EMBL/GenBank/DDBJ whole genome shotgun (WGS) entry which is preliminary data.</text>
</comment>
<organism evidence="2 3">
    <name type="scientific">Bacillus wiedmannii</name>
    <dbReference type="NCBI Taxonomy" id="1890302"/>
    <lineage>
        <taxon>Bacteria</taxon>
        <taxon>Bacillati</taxon>
        <taxon>Bacillota</taxon>
        <taxon>Bacilli</taxon>
        <taxon>Bacillales</taxon>
        <taxon>Bacillaceae</taxon>
        <taxon>Bacillus</taxon>
        <taxon>Bacillus cereus group</taxon>
    </lineage>
</organism>
<feature type="transmembrane region" description="Helical" evidence="1">
    <location>
        <begin position="81"/>
        <end position="105"/>
    </location>
</feature>
<accession>A0ABX5DKJ0</accession>
<protein>
    <recommendedName>
        <fullName evidence="4">MFS transporter</fullName>
    </recommendedName>
</protein>